<dbReference type="EC" id="2.4.1.-" evidence="10"/>
<dbReference type="FunFam" id="3.90.550.50:FF:000074">
    <property type="entry name" value="Hexosyltransferase"/>
    <property type="match status" value="1"/>
</dbReference>
<dbReference type="Gene3D" id="3.90.550.50">
    <property type="match status" value="1"/>
</dbReference>
<dbReference type="GO" id="GO:0000139">
    <property type="term" value="C:Golgi membrane"/>
    <property type="evidence" value="ECO:0007669"/>
    <property type="project" value="UniProtKB-SubCell"/>
</dbReference>
<keyword evidence="6" id="KW-0735">Signal-anchor</keyword>
<sequence length="352" mass="40646">MPRLLRRRAKLMAAIVILIMALLVSERGFGYLPLLQQDQIPLQWFDGSTISAEELRHTRVYNEPSNYTMNPVNLCQTNSSSLDYLFLIPSAANHFEHRRAIRETWGKELRQFSGIRLAFLLGQPQDSELQSVILLESLEHADLIQGDFQDTYHNMTVKIVMMMHWVINYCSHIKFLIRMDDDGVLNVPNFFKAIVLKPQNAMYGLLVRNMKIIRDPSHKYAYSEEDFPRPVAPDFLAGAMIIIGSETLVSLYKGTGHVTPVRSDDAYLAGMVAERVGVPLVHQAGIHYWKQTSPCDQKKAIFYQDMSPTEMREAWFVLQRTVHKCYKLPFHFHFCFCRTLEKLDGIDDNFLL</sequence>
<reference evidence="11" key="1">
    <citation type="journal article" date="2015" name="Sci. Rep.">
        <title>Tissue- and time-dependent transcription in Ixodes ricinus salivary glands and midguts when blood feeding on the vertebrate host.</title>
        <authorList>
            <person name="Kotsyfakis M."/>
            <person name="Schwarz A."/>
            <person name="Erhart J."/>
            <person name="Ribeiro J.M."/>
        </authorList>
    </citation>
    <scope>NUCLEOTIDE SEQUENCE</scope>
    <source>
        <tissue evidence="11">Salivary gland and midgut</tissue>
    </source>
</reference>
<evidence type="ECO:0000313" key="11">
    <source>
        <dbReference type="EMBL" id="JAB72375.1"/>
    </source>
</evidence>
<keyword evidence="5" id="KW-0812">Transmembrane</keyword>
<dbReference type="Pfam" id="PF01762">
    <property type="entry name" value="Galactosyl_T"/>
    <property type="match status" value="1"/>
</dbReference>
<dbReference type="InterPro" id="IPR002659">
    <property type="entry name" value="Glyco_trans_31"/>
</dbReference>
<evidence type="ECO:0000256" key="2">
    <source>
        <dbReference type="ARBA" id="ARBA00008661"/>
    </source>
</evidence>
<evidence type="ECO:0000256" key="9">
    <source>
        <dbReference type="ARBA" id="ARBA00023136"/>
    </source>
</evidence>
<proteinExistence type="evidence at transcript level"/>
<accession>V5GPP5</accession>
<dbReference type="PANTHER" id="PTHR11214:SF334">
    <property type="entry name" value="HEXOSYLTRANSFERASE"/>
    <property type="match status" value="1"/>
</dbReference>
<keyword evidence="7" id="KW-1133">Transmembrane helix</keyword>
<evidence type="ECO:0000256" key="1">
    <source>
        <dbReference type="ARBA" id="ARBA00004323"/>
    </source>
</evidence>
<dbReference type="GO" id="GO:0016758">
    <property type="term" value="F:hexosyltransferase activity"/>
    <property type="evidence" value="ECO:0007669"/>
    <property type="project" value="InterPro"/>
</dbReference>
<evidence type="ECO:0000256" key="8">
    <source>
        <dbReference type="ARBA" id="ARBA00023034"/>
    </source>
</evidence>
<dbReference type="EMBL" id="GANP01012093">
    <property type="protein sequence ID" value="JAB72375.1"/>
    <property type="molecule type" value="mRNA"/>
</dbReference>
<evidence type="ECO:0000256" key="3">
    <source>
        <dbReference type="ARBA" id="ARBA00022676"/>
    </source>
</evidence>
<organism evidence="11">
    <name type="scientific">Ixodes ricinus</name>
    <name type="common">Common tick</name>
    <name type="synonym">Acarus ricinus</name>
    <dbReference type="NCBI Taxonomy" id="34613"/>
    <lineage>
        <taxon>Eukaryota</taxon>
        <taxon>Metazoa</taxon>
        <taxon>Ecdysozoa</taxon>
        <taxon>Arthropoda</taxon>
        <taxon>Chelicerata</taxon>
        <taxon>Arachnida</taxon>
        <taxon>Acari</taxon>
        <taxon>Parasitiformes</taxon>
        <taxon>Ixodida</taxon>
        <taxon>Ixodoidea</taxon>
        <taxon>Ixodidae</taxon>
        <taxon>Ixodinae</taxon>
        <taxon>Ixodes</taxon>
    </lineage>
</organism>
<keyword evidence="9" id="KW-0472">Membrane</keyword>
<keyword evidence="8 10" id="KW-0333">Golgi apparatus</keyword>
<evidence type="ECO:0000256" key="7">
    <source>
        <dbReference type="ARBA" id="ARBA00022989"/>
    </source>
</evidence>
<comment type="subcellular location">
    <subcellularLocation>
        <location evidence="1 10">Golgi apparatus membrane</location>
        <topology evidence="1 10">Single-pass type II membrane protein</topology>
    </subcellularLocation>
</comment>
<evidence type="ECO:0000256" key="6">
    <source>
        <dbReference type="ARBA" id="ARBA00022968"/>
    </source>
</evidence>
<evidence type="ECO:0000256" key="5">
    <source>
        <dbReference type="ARBA" id="ARBA00022692"/>
    </source>
</evidence>
<dbReference type="GO" id="GO:0006493">
    <property type="term" value="P:protein O-linked glycosylation"/>
    <property type="evidence" value="ECO:0007669"/>
    <property type="project" value="TreeGrafter"/>
</dbReference>
<evidence type="ECO:0000256" key="4">
    <source>
        <dbReference type="ARBA" id="ARBA00022679"/>
    </source>
</evidence>
<keyword evidence="4 11" id="KW-0808">Transferase</keyword>
<dbReference type="AlphaFoldDB" id="V5GPP5"/>
<keyword evidence="3 10" id="KW-0328">Glycosyltransferase</keyword>
<name>V5GPP5_IXORI</name>
<protein>
    <recommendedName>
        <fullName evidence="10">Hexosyltransferase</fullName>
        <ecNumber evidence="10">2.4.1.-</ecNumber>
    </recommendedName>
</protein>
<comment type="similarity">
    <text evidence="2 10">Belongs to the glycosyltransferase 31 family.</text>
</comment>
<evidence type="ECO:0000256" key="10">
    <source>
        <dbReference type="RuleBase" id="RU363063"/>
    </source>
</evidence>
<dbReference type="PANTHER" id="PTHR11214">
    <property type="entry name" value="BETA-1,3-N-ACETYLGLUCOSAMINYLTRANSFERASE"/>
    <property type="match status" value="1"/>
</dbReference>